<dbReference type="AlphaFoldDB" id="A0A8J4UVQ9"/>
<gene>
    <name evidence="3" type="ORF">CYY_009649</name>
</gene>
<sequence length="533" mass="57208">MNTLSIFVILVFVIVVINGSNTNIVIEPSSVKSPLTSCIYSQQYSSIVCPDIFNSIQFYSKNNASTTSNSLTLLLLDGTFINKNNNAIMLPLNTNTFTMTAYSTIANVVFSGNEFGNIFLSQNSTNNSIAQISISNIQFQNITSTFSLFNFNTLQGGNVYPNITVNNCKFYNISGQGSSIFSLLNTIQTNDVSLVLGYVNVLNSTFTHIKNTAILNSVNYQVNINQVDVNRASIASNSLIGIKNANVSIVNSIFNNTETSARTLSLLGSNAFIQGSSFINNLNSGSISMLPSNTFQSPVLNITNCQFTGNQASDGGAVLAVGSKTTDINYPLVEINFSTFTENVANASITNGAGGALYFVNIDIIVQNTVFLENIATNDGASFYISQSTLALHNSTISQGHVLSETFGNGGGISSSDSRITITSSVLVNNSALSGNNIYCDGSTISVDDSNLQTNSNTDPNEMGLNCDSHCTLLDDVASVCSNKHPRSYWKYTIVVIVAVCAIAIFLYILYQKTKKPLPPIENDLTVHSPLIA</sequence>
<comment type="caution">
    <text evidence="3">The sequence shown here is derived from an EMBL/GenBank/DDBJ whole genome shotgun (WGS) entry which is preliminary data.</text>
</comment>
<evidence type="ECO:0000256" key="1">
    <source>
        <dbReference type="SAM" id="Phobius"/>
    </source>
</evidence>
<evidence type="ECO:0000313" key="3">
    <source>
        <dbReference type="EMBL" id="KAF2069028.1"/>
    </source>
</evidence>
<dbReference type="PANTHER" id="PTHR31318">
    <property type="entry name" value="EXPRESSED PROTEIN-RELATED"/>
    <property type="match status" value="1"/>
</dbReference>
<name>A0A8J4UVQ9_9MYCE</name>
<organism evidence="3 4">
    <name type="scientific">Polysphondylium violaceum</name>
    <dbReference type="NCBI Taxonomy" id="133409"/>
    <lineage>
        <taxon>Eukaryota</taxon>
        <taxon>Amoebozoa</taxon>
        <taxon>Evosea</taxon>
        <taxon>Eumycetozoa</taxon>
        <taxon>Dictyostelia</taxon>
        <taxon>Dictyosteliales</taxon>
        <taxon>Dictyosteliaceae</taxon>
        <taxon>Polysphondylium</taxon>
    </lineage>
</organism>
<dbReference type="EMBL" id="AJWJ01000767">
    <property type="protein sequence ID" value="KAF2069028.1"/>
    <property type="molecule type" value="Genomic_DNA"/>
</dbReference>
<dbReference type="OrthoDB" id="313173at2759"/>
<keyword evidence="2" id="KW-0732">Signal</keyword>
<keyword evidence="1" id="KW-1133">Transmembrane helix</keyword>
<reference evidence="3" key="1">
    <citation type="submission" date="2020-01" db="EMBL/GenBank/DDBJ databases">
        <title>Development of genomics and gene disruption for Polysphondylium violaceum indicates a role for the polyketide synthase stlB in stalk morphogenesis.</title>
        <authorList>
            <person name="Narita B."/>
            <person name="Kawabe Y."/>
            <person name="Kin K."/>
            <person name="Saito T."/>
            <person name="Gibbs R."/>
            <person name="Kuspa A."/>
            <person name="Muzny D."/>
            <person name="Queller D."/>
            <person name="Richards S."/>
            <person name="Strassman J."/>
            <person name="Sucgang R."/>
            <person name="Worley K."/>
            <person name="Schaap P."/>
        </authorList>
    </citation>
    <scope>NUCLEOTIDE SEQUENCE</scope>
    <source>
        <strain evidence="3">QSvi11</strain>
    </source>
</reference>
<evidence type="ECO:0000256" key="2">
    <source>
        <dbReference type="SAM" id="SignalP"/>
    </source>
</evidence>
<feature type="chain" id="PRO_5035313438" evidence="2">
    <location>
        <begin position="20"/>
        <end position="533"/>
    </location>
</feature>
<proteinExistence type="predicted"/>
<keyword evidence="1" id="KW-0812">Transmembrane</keyword>
<feature type="signal peptide" evidence="2">
    <location>
        <begin position="1"/>
        <end position="19"/>
    </location>
</feature>
<dbReference type="PANTHER" id="PTHR31318:SF2">
    <property type="entry name" value="PECTIN LYASE-LIKE FAMILY PROTEIN-RELATED"/>
    <property type="match status" value="1"/>
</dbReference>
<keyword evidence="1" id="KW-0472">Membrane</keyword>
<protein>
    <submittedName>
        <fullName evidence="3">Uncharacterized protein</fullName>
    </submittedName>
</protein>
<keyword evidence="4" id="KW-1185">Reference proteome</keyword>
<evidence type="ECO:0000313" key="4">
    <source>
        <dbReference type="Proteomes" id="UP000695562"/>
    </source>
</evidence>
<feature type="transmembrane region" description="Helical" evidence="1">
    <location>
        <begin position="489"/>
        <end position="511"/>
    </location>
</feature>
<dbReference type="Proteomes" id="UP000695562">
    <property type="component" value="Unassembled WGS sequence"/>
</dbReference>
<accession>A0A8J4UVQ9</accession>